<reference evidence="3" key="1">
    <citation type="submission" date="2017-05" db="EMBL/GenBank/DDBJ databases">
        <authorList>
            <person name="Song R."/>
            <person name="Chenine A.L."/>
            <person name="Ruprecht R.M."/>
        </authorList>
    </citation>
    <scope>NUCLEOTIDE SEQUENCE [LARGE SCALE GENOMIC DNA]</scope>
</reference>
<evidence type="ECO:0000313" key="2">
    <source>
        <dbReference type="EMBL" id="SMR48843.1"/>
    </source>
</evidence>
<evidence type="ECO:0000313" key="3">
    <source>
        <dbReference type="Proteomes" id="UP000245764"/>
    </source>
</evidence>
<dbReference type="Proteomes" id="UP000245764">
    <property type="component" value="Chromosome 3"/>
</dbReference>
<feature type="compositionally biased region" description="Acidic residues" evidence="1">
    <location>
        <begin position="301"/>
        <end position="311"/>
    </location>
</feature>
<feature type="region of interest" description="Disordered" evidence="1">
    <location>
        <begin position="298"/>
        <end position="408"/>
    </location>
</feature>
<proteinExistence type="predicted"/>
<dbReference type="AlphaFoldDB" id="A0A2H1G5K6"/>
<feature type="compositionally biased region" description="Acidic residues" evidence="1">
    <location>
        <begin position="325"/>
        <end position="342"/>
    </location>
</feature>
<organism evidence="2 3">
    <name type="scientific">Zymoseptoria tritici ST99CH_1E4</name>
    <dbReference type="NCBI Taxonomy" id="1276532"/>
    <lineage>
        <taxon>Eukaryota</taxon>
        <taxon>Fungi</taxon>
        <taxon>Dikarya</taxon>
        <taxon>Ascomycota</taxon>
        <taxon>Pezizomycotina</taxon>
        <taxon>Dothideomycetes</taxon>
        <taxon>Dothideomycetidae</taxon>
        <taxon>Mycosphaerellales</taxon>
        <taxon>Mycosphaerellaceae</taxon>
        <taxon>Zymoseptoria</taxon>
    </lineage>
</organism>
<gene>
    <name evidence="2" type="ORF">ZT1E4_G4235</name>
</gene>
<feature type="compositionally biased region" description="Polar residues" evidence="1">
    <location>
        <begin position="358"/>
        <end position="371"/>
    </location>
</feature>
<evidence type="ECO:0000256" key="1">
    <source>
        <dbReference type="SAM" id="MobiDB-lite"/>
    </source>
</evidence>
<sequence length="408" mass="45964">MWMQSGKHNSNPGSIAAYLMRRKVGFKLKTASGPERGALRQRVNEILQQEFDMYAAQARLDYQRKSEKLLGPVSADIEKRLHEYAKAPRPPKKDWKPCPTEDDFEKRLKPLINQIINAGEQKTGIKVPRGEDGCPFPGEEEDMPEGWGYWMCCVWFGRRLTPVAKIGSQLDQVKISKSMFDPDLPRPKRPKPTKEDTAPAGDDDPPFKQSGQPKVAVSEDRGMRKKTLSAKAQQQRKIFCDDDDAEEDLPQAKKAKLKRPTESDGEEFLVDEDDFGLIDAEDDDGNVDDLLVEHKELALPGDDDEMNDDDGLPIARMSATRSMLSDDEIDDDDDEAEEDDGLDQNRKDMRARMLEPQQKLQRLTSQVSSRLMLTLDRLPQTSDPKTGAYAAPPSCVKRNSSAEDIGQT</sequence>
<protein>
    <submittedName>
        <fullName evidence="2">Uncharacterized protein</fullName>
    </submittedName>
</protein>
<feature type="compositionally biased region" description="Basic and acidic residues" evidence="1">
    <location>
        <begin position="343"/>
        <end position="353"/>
    </location>
</feature>
<dbReference type="EMBL" id="LT854255">
    <property type="protein sequence ID" value="SMR48843.1"/>
    <property type="molecule type" value="Genomic_DNA"/>
</dbReference>
<name>A0A2H1G5K6_ZYMTR</name>
<accession>A0A2H1G5K6</accession>
<feature type="region of interest" description="Disordered" evidence="1">
    <location>
        <begin position="177"/>
        <end position="269"/>
    </location>
</feature>